<dbReference type="InterPro" id="IPR010730">
    <property type="entry name" value="HET"/>
</dbReference>
<sequence length="257" mass="29431">LATTRASREAHLAGIQYMDLPKTLQDAVDVTRALQVPYLWVDSLCIIQDDVDGRDWRIESAKMDRIYEGSFLTISATSAQAVTEGFLGQRIVIASEPETTTPKTRHRHDAVIPEDSDEANLRQYPLLSRAWTFQERLLSTRTLHFLPHETIFECRSDMWCECGGSRADQLWKKGKVRGSVYNRAAAGAFRGDIYRGPSEVWQLLIQQYSKRRLSKWEDRLLALSGIARKFSKQFGMNATGAYHAGLWEVDILWHVLW</sequence>
<dbReference type="PANTHER" id="PTHR33112:SF16">
    <property type="entry name" value="HETEROKARYON INCOMPATIBILITY DOMAIN-CONTAINING PROTEIN"/>
    <property type="match status" value="1"/>
</dbReference>
<evidence type="ECO:0000259" key="1">
    <source>
        <dbReference type="Pfam" id="PF06985"/>
    </source>
</evidence>
<reference evidence="2" key="1">
    <citation type="submission" date="2023-06" db="EMBL/GenBank/DDBJ databases">
        <title>Genome-scale phylogeny and comparative genomics of the fungal order Sordariales.</title>
        <authorList>
            <consortium name="Lawrence Berkeley National Laboratory"/>
            <person name="Hensen N."/>
            <person name="Bonometti L."/>
            <person name="Westerberg I."/>
            <person name="Brannstrom I.O."/>
            <person name="Guillou S."/>
            <person name="Cros-Aarteil S."/>
            <person name="Calhoun S."/>
            <person name="Haridas S."/>
            <person name="Kuo A."/>
            <person name="Mondo S."/>
            <person name="Pangilinan J."/>
            <person name="Riley R."/>
            <person name="Labutti K."/>
            <person name="Andreopoulos B."/>
            <person name="Lipzen A."/>
            <person name="Chen C."/>
            <person name="Yanf M."/>
            <person name="Daum C."/>
            <person name="Ng V."/>
            <person name="Clum A."/>
            <person name="Steindorff A."/>
            <person name="Ohm R."/>
            <person name="Martin F."/>
            <person name="Silar P."/>
            <person name="Natvig D."/>
            <person name="Lalanne C."/>
            <person name="Gautier V."/>
            <person name="Ament-Velasquez S.L."/>
            <person name="Kruys A."/>
            <person name="Hutchinson M.I."/>
            <person name="Powell A.J."/>
            <person name="Barry K."/>
            <person name="Miller A.N."/>
            <person name="Grigoriev I.V."/>
            <person name="Debuchy R."/>
            <person name="Gladieux P."/>
            <person name="Thoren M.H."/>
            <person name="Johannesson H."/>
        </authorList>
    </citation>
    <scope>NUCLEOTIDE SEQUENCE</scope>
    <source>
        <strain evidence="2">SMH2532-1</strain>
    </source>
</reference>
<name>A0AA39Y9R7_9PEZI</name>
<gene>
    <name evidence="2" type="ORF">B0T16DRAFT_300989</name>
</gene>
<protein>
    <submittedName>
        <fullName evidence="2">Heterokaryon incompatibility protein-domain-containing protein</fullName>
    </submittedName>
</protein>
<evidence type="ECO:0000313" key="3">
    <source>
        <dbReference type="Proteomes" id="UP001174936"/>
    </source>
</evidence>
<comment type="caution">
    <text evidence="2">The sequence shown here is derived from an EMBL/GenBank/DDBJ whole genome shotgun (WGS) entry which is preliminary data.</text>
</comment>
<dbReference type="EMBL" id="JAULSV010000003">
    <property type="protein sequence ID" value="KAK0648659.1"/>
    <property type="molecule type" value="Genomic_DNA"/>
</dbReference>
<dbReference type="Proteomes" id="UP001174936">
    <property type="component" value="Unassembled WGS sequence"/>
</dbReference>
<feature type="non-terminal residue" evidence="2">
    <location>
        <position position="1"/>
    </location>
</feature>
<dbReference type="PANTHER" id="PTHR33112">
    <property type="entry name" value="DOMAIN PROTEIN, PUTATIVE-RELATED"/>
    <property type="match status" value="1"/>
</dbReference>
<evidence type="ECO:0000313" key="2">
    <source>
        <dbReference type="EMBL" id="KAK0648659.1"/>
    </source>
</evidence>
<feature type="non-terminal residue" evidence="2">
    <location>
        <position position="257"/>
    </location>
</feature>
<proteinExistence type="predicted"/>
<dbReference type="AlphaFoldDB" id="A0AA39Y9R7"/>
<feature type="domain" description="Heterokaryon incompatibility" evidence="1">
    <location>
        <begin position="15"/>
        <end position="135"/>
    </location>
</feature>
<organism evidence="2 3">
    <name type="scientific">Cercophora newfieldiana</name>
    <dbReference type="NCBI Taxonomy" id="92897"/>
    <lineage>
        <taxon>Eukaryota</taxon>
        <taxon>Fungi</taxon>
        <taxon>Dikarya</taxon>
        <taxon>Ascomycota</taxon>
        <taxon>Pezizomycotina</taxon>
        <taxon>Sordariomycetes</taxon>
        <taxon>Sordariomycetidae</taxon>
        <taxon>Sordariales</taxon>
        <taxon>Lasiosphaeriaceae</taxon>
        <taxon>Cercophora</taxon>
    </lineage>
</organism>
<keyword evidence="3" id="KW-1185">Reference proteome</keyword>
<accession>A0AA39Y9R7</accession>
<dbReference type="Pfam" id="PF06985">
    <property type="entry name" value="HET"/>
    <property type="match status" value="1"/>
</dbReference>